<comment type="caution">
    <text evidence="1">The sequence shown here is derived from an EMBL/GenBank/DDBJ whole genome shotgun (WGS) entry which is preliminary data.</text>
</comment>
<dbReference type="EMBL" id="JASMQC010000030">
    <property type="protein sequence ID" value="KAK1932292.1"/>
    <property type="molecule type" value="Genomic_DNA"/>
</dbReference>
<evidence type="ECO:0000313" key="2">
    <source>
        <dbReference type="Proteomes" id="UP001259832"/>
    </source>
</evidence>
<keyword evidence="2" id="KW-1185">Reference proteome</keyword>
<protein>
    <submittedName>
        <fullName evidence="1">Uncharacterized protein</fullName>
    </submittedName>
</protein>
<dbReference type="Proteomes" id="UP001259832">
    <property type="component" value="Unassembled WGS sequence"/>
</dbReference>
<evidence type="ECO:0000313" key="1">
    <source>
        <dbReference type="EMBL" id="KAK1932292.1"/>
    </source>
</evidence>
<accession>A0AAD9G5R4</accession>
<name>A0AAD9G5R4_9STRA</name>
<organism evidence="1 2">
    <name type="scientific">Phytophthora citrophthora</name>
    <dbReference type="NCBI Taxonomy" id="4793"/>
    <lineage>
        <taxon>Eukaryota</taxon>
        <taxon>Sar</taxon>
        <taxon>Stramenopiles</taxon>
        <taxon>Oomycota</taxon>
        <taxon>Peronosporomycetes</taxon>
        <taxon>Peronosporales</taxon>
        <taxon>Peronosporaceae</taxon>
        <taxon>Phytophthora</taxon>
    </lineage>
</organism>
<proteinExistence type="predicted"/>
<dbReference type="AlphaFoldDB" id="A0AAD9G5R4"/>
<reference evidence="1" key="1">
    <citation type="submission" date="2023-08" db="EMBL/GenBank/DDBJ databases">
        <title>Reference Genome Resource for the Citrus Pathogen Phytophthora citrophthora.</title>
        <authorList>
            <person name="Moller H."/>
            <person name="Coetzee B."/>
            <person name="Rose L.J."/>
            <person name="Van Niekerk J.M."/>
        </authorList>
    </citation>
    <scope>NUCLEOTIDE SEQUENCE</scope>
    <source>
        <strain evidence="1">STE-U-9442</strain>
    </source>
</reference>
<sequence>MFITGVTYADPEEGTGEVYVPHCGSTYSFNNEAYDVPNFIVKVRPSQDILRRLGEHQANNSPLHEGEVEFQFEVELKDRDRVNAVSEQKSKLTELGLSHTVFNGGGRTTETFKFYEMSHTDDP</sequence>
<gene>
    <name evidence="1" type="ORF">P3T76_012286</name>
</gene>